<dbReference type="SUPFAM" id="SSF103473">
    <property type="entry name" value="MFS general substrate transporter"/>
    <property type="match status" value="1"/>
</dbReference>
<protein>
    <submittedName>
        <fullName evidence="8">MFS transporter</fullName>
    </submittedName>
</protein>
<sequence>MPISSRAAIPASARPRPASPDPADVEGDAGAADAGTRRVPLSRNSAFTHLWAGETASQFGFQVAALATSAIAITVLGATERQIGVLGALQTVAFLLIGLPAGAWVDRWRKRRTMIAADLVRVAALASIPIAWAAGALSIWHLMAVAAVLGFATVFFDVSYQSFVPAIVDNDQIGPANGRMEASFQVARVGGPGLAGWLLGIVAAPVAYLLTAATYAFSAIAIWRIPGRESRPPAPRDQKLWHQVREGIDYVSGEPLLGPLFLCISAAALTGQGVQTLLPLLALRNLGMSATALGTLLSLGALGGIAGALVQSRVVLRLGEGHTIVACNVAGALALAGLPLTVLVPPSGAALVLVVTNLVSSFFITIYNITQMSLRQRICSPELLGRLNATFRFAVWGVMPIGSLLSGVAASHLGVVGAMAVFVAGSVLAGLSMGLTPVAHRNRIDNRALVGAA</sequence>
<evidence type="ECO:0000256" key="2">
    <source>
        <dbReference type="ARBA" id="ARBA00022475"/>
    </source>
</evidence>
<comment type="caution">
    <text evidence="8">The sequence shown here is derived from an EMBL/GenBank/DDBJ whole genome shotgun (WGS) entry which is preliminary data.</text>
</comment>
<evidence type="ECO:0000256" key="5">
    <source>
        <dbReference type="ARBA" id="ARBA00023136"/>
    </source>
</evidence>
<feature type="transmembrane region" description="Helical" evidence="7">
    <location>
        <begin position="416"/>
        <end position="439"/>
    </location>
</feature>
<dbReference type="PANTHER" id="PTHR23513">
    <property type="entry name" value="INTEGRAL MEMBRANE EFFLUX PROTEIN-RELATED"/>
    <property type="match status" value="1"/>
</dbReference>
<feature type="transmembrane region" description="Helical" evidence="7">
    <location>
        <begin position="59"/>
        <end position="77"/>
    </location>
</feature>
<feature type="transmembrane region" description="Helical" evidence="7">
    <location>
        <begin position="286"/>
        <end position="310"/>
    </location>
</feature>
<reference evidence="9" key="1">
    <citation type="journal article" date="2019" name="Int. J. Syst. Evol. Microbiol.">
        <title>The Global Catalogue of Microorganisms (GCM) 10K type strain sequencing project: providing services to taxonomists for standard genome sequencing and annotation.</title>
        <authorList>
            <consortium name="The Broad Institute Genomics Platform"/>
            <consortium name="The Broad Institute Genome Sequencing Center for Infectious Disease"/>
            <person name="Wu L."/>
            <person name="Ma J."/>
        </authorList>
    </citation>
    <scope>NUCLEOTIDE SEQUENCE [LARGE SCALE GENOMIC DNA]</scope>
    <source>
        <strain evidence="9">CCUG 56698</strain>
    </source>
</reference>
<dbReference type="Pfam" id="PF07690">
    <property type="entry name" value="MFS_1"/>
    <property type="match status" value="1"/>
</dbReference>
<feature type="transmembrane region" description="Helical" evidence="7">
    <location>
        <begin position="322"/>
        <end position="344"/>
    </location>
</feature>
<feature type="transmembrane region" description="Helical" evidence="7">
    <location>
        <begin position="126"/>
        <end position="156"/>
    </location>
</feature>
<feature type="transmembrane region" description="Helical" evidence="7">
    <location>
        <begin position="256"/>
        <end position="274"/>
    </location>
</feature>
<evidence type="ECO:0000256" key="6">
    <source>
        <dbReference type="SAM" id="MobiDB-lite"/>
    </source>
</evidence>
<evidence type="ECO:0000313" key="8">
    <source>
        <dbReference type="EMBL" id="MFC7581522.1"/>
    </source>
</evidence>
<dbReference type="RefSeq" id="WP_380974908.1">
    <property type="nucleotide sequence ID" value="NZ_JBHTEF010000001.1"/>
</dbReference>
<feature type="transmembrane region" description="Helical" evidence="7">
    <location>
        <begin position="391"/>
        <end position="410"/>
    </location>
</feature>
<evidence type="ECO:0000313" key="9">
    <source>
        <dbReference type="Proteomes" id="UP001596527"/>
    </source>
</evidence>
<feature type="transmembrane region" description="Helical" evidence="7">
    <location>
        <begin position="350"/>
        <end position="370"/>
    </location>
</feature>
<evidence type="ECO:0000256" key="3">
    <source>
        <dbReference type="ARBA" id="ARBA00022692"/>
    </source>
</evidence>
<dbReference type="EMBL" id="JBHTEF010000001">
    <property type="protein sequence ID" value="MFC7581522.1"/>
    <property type="molecule type" value="Genomic_DNA"/>
</dbReference>
<keyword evidence="4 7" id="KW-1133">Transmembrane helix</keyword>
<keyword evidence="2" id="KW-1003">Cell membrane</keyword>
<dbReference type="InterPro" id="IPR036259">
    <property type="entry name" value="MFS_trans_sf"/>
</dbReference>
<organism evidence="8 9">
    <name type="scientific">Schaalia naturae</name>
    <dbReference type="NCBI Taxonomy" id="635203"/>
    <lineage>
        <taxon>Bacteria</taxon>
        <taxon>Bacillati</taxon>
        <taxon>Actinomycetota</taxon>
        <taxon>Actinomycetes</taxon>
        <taxon>Actinomycetales</taxon>
        <taxon>Actinomycetaceae</taxon>
        <taxon>Schaalia</taxon>
    </lineage>
</organism>
<dbReference type="InterPro" id="IPR011701">
    <property type="entry name" value="MFS"/>
</dbReference>
<evidence type="ECO:0000256" key="7">
    <source>
        <dbReference type="SAM" id="Phobius"/>
    </source>
</evidence>
<gene>
    <name evidence="8" type="ORF">ACFQWG_09985</name>
</gene>
<evidence type="ECO:0000256" key="1">
    <source>
        <dbReference type="ARBA" id="ARBA00004651"/>
    </source>
</evidence>
<feature type="compositionally biased region" description="Low complexity" evidence="6">
    <location>
        <begin position="1"/>
        <end position="16"/>
    </location>
</feature>
<dbReference type="PANTHER" id="PTHR23513:SF6">
    <property type="entry name" value="MAJOR FACILITATOR SUPERFAMILY ASSOCIATED DOMAIN-CONTAINING PROTEIN"/>
    <property type="match status" value="1"/>
</dbReference>
<name>A0ABW2SMZ9_9ACTO</name>
<dbReference type="Proteomes" id="UP001596527">
    <property type="component" value="Unassembled WGS sequence"/>
</dbReference>
<accession>A0ABW2SMZ9</accession>
<evidence type="ECO:0000256" key="4">
    <source>
        <dbReference type="ARBA" id="ARBA00022989"/>
    </source>
</evidence>
<comment type="subcellular location">
    <subcellularLocation>
        <location evidence="1">Cell membrane</location>
        <topology evidence="1">Multi-pass membrane protein</topology>
    </subcellularLocation>
</comment>
<dbReference type="CDD" id="cd06173">
    <property type="entry name" value="MFS_MefA_like"/>
    <property type="match status" value="1"/>
</dbReference>
<keyword evidence="3 7" id="KW-0812">Transmembrane</keyword>
<proteinExistence type="predicted"/>
<feature type="transmembrane region" description="Helical" evidence="7">
    <location>
        <begin position="83"/>
        <end position="105"/>
    </location>
</feature>
<feature type="transmembrane region" description="Helical" evidence="7">
    <location>
        <begin position="197"/>
        <end position="223"/>
    </location>
</feature>
<keyword evidence="9" id="KW-1185">Reference proteome</keyword>
<feature type="region of interest" description="Disordered" evidence="6">
    <location>
        <begin position="1"/>
        <end position="36"/>
    </location>
</feature>
<dbReference type="Gene3D" id="1.20.1250.20">
    <property type="entry name" value="MFS general substrate transporter like domains"/>
    <property type="match status" value="1"/>
</dbReference>
<keyword evidence="5 7" id="KW-0472">Membrane</keyword>